<dbReference type="RefSeq" id="WP_171227083.1">
    <property type="nucleotide sequence ID" value="NZ_CP053085.1"/>
</dbReference>
<organism evidence="2 3">
    <name type="scientific">Gemmatimonas groenlandica</name>
    <dbReference type="NCBI Taxonomy" id="2732249"/>
    <lineage>
        <taxon>Bacteria</taxon>
        <taxon>Pseudomonadati</taxon>
        <taxon>Gemmatimonadota</taxon>
        <taxon>Gemmatimonadia</taxon>
        <taxon>Gemmatimonadales</taxon>
        <taxon>Gemmatimonadaceae</taxon>
        <taxon>Gemmatimonas</taxon>
    </lineage>
</organism>
<dbReference type="Pfam" id="PF08922">
    <property type="entry name" value="DUF1905"/>
    <property type="match status" value="1"/>
</dbReference>
<proteinExistence type="predicted"/>
<reference evidence="2 3" key="1">
    <citation type="submission" date="2020-05" db="EMBL/GenBank/DDBJ databases">
        <title>Complete genome sequence of Gemmatimonas greenlandica TET16.</title>
        <authorList>
            <person name="Zeng Y."/>
        </authorList>
    </citation>
    <scope>NUCLEOTIDE SEQUENCE [LARGE SCALE GENOMIC DNA]</scope>
    <source>
        <strain evidence="2 3">TET16</strain>
    </source>
</reference>
<feature type="region of interest" description="Disordered" evidence="1">
    <location>
        <begin position="154"/>
        <end position="173"/>
    </location>
</feature>
<protein>
    <submittedName>
        <fullName evidence="2">YdeI/OmpD-associated family protein</fullName>
    </submittedName>
</protein>
<name>A0A6M4IU37_9BACT</name>
<dbReference type="AlphaFoldDB" id="A0A6M4IU37"/>
<dbReference type="Pfam" id="PF13376">
    <property type="entry name" value="OmdA"/>
    <property type="match status" value="1"/>
</dbReference>
<evidence type="ECO:0000313" key="2">
    <source>
        <dbReference type="EMBL" id="QJR37648.1"/>
    </source>
</evidence>
<dbReference type="KEGG" id="ggr:HKW67_20050"/>
<dbReference type="Proteomes" id="UP000500938">
    <property type="component" value="Chromosome"/>
</dbReference>
<dbReference type="EMBL" id="CP053085">
    <property type="protein sequence ID" value="QJR37648.1"/>
    <property type="molecule type" value="Genomic_DNA"/>
</dbReference>
<evidence type="ECO:0000313" key="3">
    <source>
        <dbReference type="Proteomes" id="UP000500938"/>
    </source>
</evidence>
<dbReference type="Gene3D" id="2.40.30.100">
    <property type="entry name" value="AF2212/PG0164-like"/>
    <property type="match status" value="1"/>
</dbReference>
<dbReference type="InterPro" id="IPR015018">
    <property type="entry name" value="DUF1905"/>
</dbReference>
<evidence type="ECO:0000256" key="1">
    <source>
        <dbReference type="SAM" id="MobiDB-lite"/>
    </source>
</evidence>
<sequence length="173" mass="18764">MSYFTHRFETRIARHAVGTYHYTVVYLDASLHSALPLEQHARLRIEADVSGVPVKGAWQPARGRWYLMLPKAPMKAAGLKIGSPVEVAFRVLPQDDVDIPDELAALLATKARVRKAWAALSPGKQRGIAHLVSSAKRPETKAARIQSIEAGLLGTAAPPWERPGGRASAATGE</sequence>
<keyword evidence="3" id="KW-1185">Reference proteome</keyword>
<accession>A0A6M4IU37</accession>
<gene>
    <name evidence="2" type="ORF">HKW67_20050</name>
</gene>
<dbReference type="InterPro" id="IPR037079">
    <property type="entry name" value="AF2212/PG0164-like_sf"/>
</dbReference>